<dbReference type="InterPro" id="IPR001387">
    <property type="entry name" value="Cro/C1-type_HTH"/>
</dbReference>
<comment type="caution">
    <text evidence="3">The sequence shown here is derived from an EMBL/GenBank/DDBJ whole genome shotgun (WGS) entry which is preliminary data.</text>
</comment>
<evidence type="ECO:0000259" key="2">
    <source>
        <dbReference type="PROSITE" id="PS50943"/>
    </source>
</evidence>
<dbReference type="PROSITE" id="PS50943">
    <property type="entry name" value="HTH_CROC1"/>
    <property type="match status" value="1"/>
</dbReference>
<protein>
    <submittedName>
        <fullName evidence="3">Helix-turn-helix transcriptional regulator</fullName>
    </submittedName>
</protein>
<evidence type="ECO:0000256" key="1">
    <source>
        <dbReference type="ARBA" id="ARBA00023125"/>
    </source>
</evidence>
<sequence>MIFGQRFKQLRIEKGLKQQELADDFNKIYGHTFAKSSISQYEHGKRRPETEALKNFALYFNVSIDYLLGVSEDREISSPDKKPDLQTEVMTYVDNFFGDDSIDRDKKDEVLKKILQIYTSTL</sequence>
<organism evidence="3 4">
    <name type="scientific">Romboutsia sedimentorum</name>
    <dbReference type="NCBI Taxonomy" id="1368474"/>
    <lineage>
        <taxon>Bacteria</taxon>
        <taxon>Bacillati</taxon>
        <taxon>Bacillota</taxon>
        <taxon>Clostridia</taxon>
        <taxon>Peptostreptococcales</taxon>
        <taxon>Peptostreptococcaceae</taxon>
        <taxon>Romboutsia</taxon>
    </lineage>
</organism>
<proteinExistence type="predicted"/>
<keyword evidence="1" id="KW-0238">DNA-binding</keyword>
<dbReference type="PANTHER" id="PTHR46558">
    <property type="entry name" value="TRACRIPTIONAL REGULATORY PROTEIN-RELATED-RELATED"/>
    <property type="match status" value="1"/>
</dbReference>
<name>A0ABT7E7N8_9FIRM</name>
<keyword evidence="4" id="KW-1185">Reference proteome</keyword>
<accession>A0ABT7E7N8</accession>
<dbReference type="RefSeq" id="WP_284131919.1">
    <property type="nucleotide sequence ID" value="NZ_JASKYM010000002.1"/>
</dbReference>
<dbReference type="Pfam" id="PF12844">
    <property type="entry name" value="HTH_19"/>
    <property type="match status" value="1"/>
</dbReference>
<feature type="domain" description="HTH cro/C1-type" evidence="2">
    <location>
        <begin position="7"/>
        <end position="67"/>
    </location>
</feature>
<dbReference type="Proteomes" id="UP001301012">
    <property type="component" value="Unassembled WGS sequence"/>
</dbReference>
<evidence type="ECO:0000313" key="3">
    <source>
        <dbReference type="EMBL" id="MDK2562949.1"/>
    </source>
</evidence>
<dbReference type="CDD" id="cd00093">
    <property type="entry name" value="HTH_XRE"/>
    <property type="match status" value="1"/>
</dbReference>
<evidence type="ECO:0000313" key="4">
    <source>
        <dbReference type="Proteomes" id="UP001301012"/>
    </source>
</evidence>
<reference evidence="3 4" key="1">
    <citation type="submission" date="2023-05" db="EMBL/GenBank/DDBJ databases">
        <title>Rombocin, a short stable natural nisin variant, displays selective antimicrobial activity against Listeria monocytogenes and employs dual mode of action to kill target bacterial strains.</title>
        <authorList>
            <person name="Wambui J."/>
            <person name="Stephan R."/>
            <person name="Kuipers O.P."/>
        </authorList>
    </citation>
    <scope>NUCLEOTIDE SEQUENCE [LARGE SCALE GENOMIC DNA]</scope>
    <source>
        <strain evidence="3 4">RC002</strain>
    </source>
</reference>
<dbReference type="SUPFAM" id="SSF47413">
    <property type="entry name" value="lambda repressor-like DNA-binding domains"/>
    <property type="match status" value="1"/>
</dbReference>
<dbReference type="Gene3D" id="1.10.260.40">
    <property type="entry name" value="lambda repressor-like DNA-binding domains"/>
    <property type="match status" value="1"/>
</dbReference>
<dbReference type="SMART" id="SM00530">
    <property type="entry name" value="HTH_XRE"/>
    <property type="match status" value="1"/>
</dbReference>
<dbReference type="InterPro" id="IPR010982">
    <property type="entry name" value="Lambda_DNA-bd_dom_sf"/>
</dbReference>
<dbReference type="PANTHER" id="PTHR46558:SF11">
    <property type="entry name" value="HTH-TYPE TRANSCRIPTIONAL REGULATOR XRE"/>
    <property type="match status" value="1"/>
</dbReference>
<gene>
    <name evidence="3" type="ORF">QOZ84_05285</name>
</gene>
<dbReference type="EMBL" id="JASKYM010000002">
    <property type="protein sequence ID" value="MDK2562949.1"/>
    <property type="molecule type" value="Genomic_DNA"/>
</dbReference>